<feature type="non-terminal residue" evidence="2">
    <location>
        <position position="253"/>
    </location>
</feature>
<feature type="compositionally biased region" description="Polar residues" evidence="1">
    <location>
        <begin position="141"/>
        <end position="150"/>
    </location>
</feature>
<sequence>MHGGVLTPNMVELADEVRQRFAFSAEVHSFLLHRLRLLEQALLVEQGLFSIALATLSDTDREPNLPQVMGLTSRLSLSLASKGPHKHISLPPQSRIADAVRHAVKELHLLLEDLYADLPGLPAVLTCDGLDYAHPRFLSVNKPTSSSARTVPTPPPTSRDNYSHSQFSSLLPAVHSNAPSDKTPVEGVTNSSRSSEGRGATSSAPLDRRMMIGSPSAPQGFGAQTGPLAVAVVSPFLQSSQTTRDHIPTQQAN</sequence>
<organism evidence="2 3">
    <name type="scientific">Dibothriocephalus latus</name>
    <name type="common">Fish tapeworm</name>
    <name type="synonym">Diphyllobothrium latum</name>
    <dbReference type="NCBI Taxonomy" id="60516"/>
    <lineage>
        <taxon>Eukaryota</taxon>
        <taxon>Metazoa</taxon>
        <taxon>Spiralia</taxon>
        <taxon>Lophotrochozoa</taxon>
        <taxon>Platyhelminthes</taxon>
        <taxon>Cestoda</taxon>
        <taxon>Eucestoda</taxon>
        <taxon>Diphyllobothriidea</taxon>
        <taxon>Diphyllobothriidae</taxon>
        <taxon>Dibothriocephalus</taxon>
    </lineage>
</organism>
<feature type="compositionally biased region" description="Polar residues" evidence="1">
    <location>
        <begin position="158"/>
        <end position="169"/>
    </location>
</feature>
<protein>
    <submittedName>
        <fullName evidence="2">Uncharacterized protein</fullName>
    </submittedName>
</protein>
<dbReference type="Proteomes" id="UP000281553">
    <property type="component" value="Unassembled WGS sequence"/>
</dbReference>
<accession>A0A3P7LHU3</accession>
<dbReference type="AlphaFoldDB" id="A0A3P7LHU3"/>
<evidence type="ECO:0000256" key="1">
    <source>
        <dbReference type="SAM" id="MobiDB-lite"/>
    </source>
</evidence>
<evidence type="ECO:0000313" key="3">
    <source>
        <dbReference type="Proteomes" id="UP000281553"/>
    </source>
</evidence>
<evidence type="ECO:0000313" key="2">
    <source>
        <dbReference type="EMBL" id="VDN16475.1"/>
    </source>
</evidence>
<dbReference type="EMBL" id="UYRU01065952">
    <property type="protein sequence ID" value="VDN16475.1"/>
    <property type="molecule type" value="Genomic_DNA"/>
</dbReference>
<name>A0A3P7LHU3_DIBLA</name>
<feature type="region of interest" description="Disordered" evidence="1">
    <location>
        <begin position="138"/>
        <end position="224"/>
    </location>
</feature>
<keyword evidence="3" id="KW-1185">Reference proteome</keyword>
<feature type="compositionally biased region" description="Polar residues" evidence="1">
    <location>
        <begin position="188"/>
        <end position="204"/>
    </location>
</feature>
<reference evidence="2 3" key="1">
    <citation type="submission" date="2018-11" db="EMBL/GenBank/DDBJ databases">
        <authorList>
            <consortium name="Pathogen Informatics"/>
        </authorList>
    </citation>
    <scope>NUCLEOTIDE SEQUENCE [LARGE SCALE GENOMIC DNA]</scope>
</reference>
<gene>
    <name evidence="2" type="ORF">DILT_LOCUS12306</name>
</gene>
<proteinExistence type="predicted"/>